<proteinExistence type="predicted"/>
<sequence>MANAHIAGDPWVHVEAGVSAPDHIKSWDYSTRLRLARRMRIDLPALLADCGLDVAASLALNVRYWPSTSLIRRAAIFVPIPTNGILGPIERIIEVEIFGADLAGDLTVETTIVLAADTKDAAPFVARRAGSVLWRDSASLSLEGGAGLLPVAPVSFKEQGLPEQAAWYISVDSAQWTSAAMGNLLVLLNDDNGTVGEAVRNPDEPQASVLWEALAVDVVCDLVGRALEDDEFPAEADAADRDGEVTTAALVHGLIRVFLKMPNETLRDAMDRLRGERRRDPSQLRAAVQNSLLFPKGRKP</sequence>
<organism evidence="1 2">
    <name type="scientific">Micromonospora echinospora</name>
    <name type="common">Micromonospora purpurea</name>
    <dbReference type="NCBI Taxonomy" id="1877"/>
    <lineage>
        <taxon>Bacteria</taxon>
        <taxon>Bacillati</taxon>
        <taxon>Actinomycetota</taxon>
        <taxon>Actinomycetes</taxon>
        <taxon>Micromonosporales</taxon>
        <taxon>Micromonosporaceae</taxon>
        <taxon>Micromonospora</taxon>
    </lineage>
</organism>
<protein>
    <submittedName>
        <fullName evidence="1">Uncharacterized protein</fullName>
    </submittedName>
</protein>
<accession>A0ABR6M8V8</accession>
<keyword evidence="2" id="KW-1185">Reference proteome</keyword>
<dbReference type="Proteomes" id="UP000618986">
    <property type="component" value="Unassembled WGS sequence"/>
</dbReference>
<dbReference type="EMBL" id="JACHJC010000001">
    <property type="protein sequence ID" value="MBB5111818.1"/>
    <property type="molecule type" value="Genomic_DNA"/>
</dbReference>
<name>A0ABR6M8V8_MICEC</name>
<evidence type="ECO:0000313" key="1">
    <source>
        <dbReference type="EMBL" id="MBB5111818.1"/>
    </source>
</evidence>
<evidence type="ECO:0000313" key="2">
    <source>
        <dbReference type="Proteomes" id="UP000618986"/>
    </source>
</evidence>
<reference evidence="1 2" key="1">
    <citation type="submission" date="2020-08" db="EMBL/GenBank/DDBJ databases">
        <title>Sequencing the genomes of 1000 actinobacteria strains.</title>
        <authorList>
            <person name="Klenk H.-P."/>
        </authorList>
    </citation>
    <scope>NUCLEOTIDE SEQUENCE [LARGE SCALE GENOMIC DNA]</scope>
    <source>
        <strain evidence="1 2">DSM 43036</strain>
    </source>
</reference>
<gene>
    <name evidence="1" type="ORF">FHU28_001657</name>
</gene>
<dbReference type="GeneID" id="300292247"/>
<comment type="caution">
    <text evidence="1">The sequence shown here is derived from an EMBL/GenBank/DDBJ whole genome shotgun (WGS) entry which is preliminary data.</text>
</comment>
<dbReference type="RefSeq" id="WP_184682487.1">
    <property type="nucleotide sequence ID" value="NZ_JACHJC010000001.1"/>
</dbReference>